<proteinExistence type="predicted"/>
<dbReference type="Proteomes" id="UP000466894">
    <property type="component" value="Chromosome"/>
</dbReference>
<sequence>MSAAVRETPTALEPPSGSPLSRFAWHCRNNPKRELWFVWWTTIVFYNLFAVAFFVLSRTQPPPNPGWDARRVVQWFNHNHYGILIGFGIMFLITGMTAPPNALIAYSMRRMSISRAYGYSYLVLYSLSAIPGMLLMCIALTVGAMRPDRDPELISWLYDFAFLSFVGTMGVFLIGSLVWMLAILIDKNRVFPKWFGYLNLCNALTEVVVSPAWLFKRGVLAWNGLIAWWIDMVVFGIYTGVFIFLLRQMIRREDFGTGPLPDLTTREEPAEAEAAQ</sequence>
<name>A0A7I7PAS6_9MYCO</name>
<feature type="transmembrane region" description="Helical" evidence="1">
    <location>
        <begin position="194"/>
        <end position="214"/>
    </location>
</feature>
<dbReference type="OrthoDB" id="4689187at2"/>
<dbReference type="RefSeq" id="WP_083087496.1">
    <property type="nucleotide sequence ID" value="NZ_AP022583.1"/>
</dbReference>
<evidence type="ECO:0000313" key="5">
    <source>
        <dbReference type="Proteomes" id="UP000466894"/>
    </source>
</evidence>
<protein>
    <submittedName>
        <fullName evidence="2">Uncharacterized protein</fullName>
    </submittedName>
</protein>
<evidence type="ECO:0000313" key="2">
    <source>
        <dbReference type="EMBL" id="BBY05703.1"/>
    </source>
</evidence>
<organism evidence="2 5">
    <name type="scientific">Mycobacterium noviomagense</name>
    <dbReference type="NCBI Taxonomy" id="459858"/>
    <lineage>
        <taxon>Bacteria</taxon>
        <taxon>Bacillati</taxon>
        <taxon>Actinomycetota</taxon>
        <taxon>Actinomycetes</taxon>
        <taxon>Mycobacteriales</taxon>
        <taxon>Mycobacteriaceae</taxon>
        <taxon>Mycobacterium</taxon>
    </lineage>
</organism>
<dbReference type="KEGG" id="mnv:MNVI_10210"/>
<reference evidence="3 4" key="1">
    <citation type="submission" date="2017-02" db="EMBL/GenBank/DDBJ databases">
        <title>The new phylogeny of genus Mycobacterium.</title>
        <authorList>
            <person name="Tortoli E."/>
            <person name="Trovato A."/>
            <person name="Cirillo D.M."/>
        </authorList>
    </citation>
    <scope>NUCLEOTIDE SEQUENCE [LARGE SCALE GENOMIC DNA]</scope>
    <source>
        <strain evidence="3 4">DSM 45145</strain>
    </source>
</reference>
<keyword evidence="4" id="KW-1185">Reference proteome</keyword>
<keyword evidence="1" id="KW-0812">Transmembrane</keyword>
<reference evidence="2 5" key="2">
    <citation type="journal article" date="2019" name="Emerg. Microbes Infect.">
        <title>Comprehensive subspecies identification of 175 nontuberculous mycobacteria species based on 7547 genomic profiles.</title>
        <authorList>
            <person name="Matsumoto Y."/>
            <person name="Kinjo T."/>
            <person name="Motooka D."/>
            <person name="Nabeya D."/>
            <person name="Jung N."/>
            <person name="Uechi K."/>
            <person name="Horii T."/>
            <person name="Iida T."/>
            <person name="Fujita J."/>
            <person name="Nakamura S."/>
        </authorList>
    </citation>
    <scope>NUCLEOTIDE SEQUENCE [LARGE SCALE GENOMIC DNA]</scope>
    <source>
        <strain evidence="2 5">JCM 16367</strain>
    </source>
</reference>
<dbReference type="AlphaFoldDB" id="A0A7I7PAS6"/>
<feature type="transmembrane region" description="Helical" evidence="1">
    <location>
        <begin position="35"/>
        <end position="56"/>
    </location>
</feature>
<feature type="transmembrane region" description="Helical" evidence="1">
    <location>
        <begin position="226"/>
        <end position="246"/>
    </location>
</feature>
<feature type="transmembrane region" description="Helical" evidence="1">
    <location>
        <begin position="118"/>
        <end position="144"/>
    </location>
</feature>
<reference evidence="2" key="3">
    <citation type="submission" date="2020-02" db="EMBL/GenBank/DDBJ databases">
        <authorList>
            <person name="Matsumoto Y."/>
            <person name="Motooka D."/>
            <person name="Nakamura S."/>
        </authorList>
    </citation>
    <scope>NUCLEOTIDE SEQUENCE</scope>
    <source>
        <strain evidence="2">JCM 16367</strain>
    </source>
</reference>
<evidence type="ECO:0000313" key="3">
    <source>
        <dbReference type="EMBL" id="ORB15204.1"/>
    </source>
</evidence>
<evidence type="ECO:0000313" key="4">
    <source>
        <dbReference type="Proteomes" id="UP000192374"/>
    </source>
</evidence>
<feature type="transmembrane region" description="Helical" evidence="1">
    <location>
        <begin position="81"/>
        <end position="106"/>
    </location>
</feature>
<dbReference type="Proteomes" id="UP000192374">
    <property type="component" value="Unassembled WGS sequence"/>
</dbReference>
<dbReference type="EMBL" id="AP022583">
    <property type="protein sequence ID" value="BBY05703.1"/>
    <property type="molecule type" value="Genomic_DNA"/>
</dbReference>
<keyword evidence="1" id="KW-0472">Membrane</keyword>
<evidence type="ECO:0000256" key="1">
    <source>
        <dbReference type="SAM" id="Phobius"/>
    </source>
</evidence>
<keyword evidence="1" id="KW-1133">Transmembrane helix</keyword>
<accession>A0A7I7PAS6</accession>
<gene>
    <name evidence="3" type="ORF">BST37_09740</name>
    <name evidence="2" type="ORF">MNVI_10210</name>
</gene>
<feature type="transmembrane region" description="Helical" evidence="1">
    <location>
        <begin position="156"/>
        <end position="182"/>
    </location>
</feature>
<dbReference type="EMBL" id="MVIC01000013">
    <property type="protein sequence ID" value="ORB15204.1"/>
    <property type="molecule type" value="Genomic_DNA"/>
</dbReference>